<evidence type="ECO:0000313" key="2">
    <source>
        <dbReference type="EMBL" id="RID54251.1"/>
    </source>
</evidence>
<dbReference type="PANTHER" id="PTHR14000:SF17">
    <property type="entry name" value="MYB-LIKE DOMAIN-CONTAINING PROTEIN"/>
    <property type="match status" value="1"/>
</dbReference>
<sequence>MLDFVLGVTIYSKLNRTEAVVAVNRFEQVTACSSSVAMSRKKLPVVLPETATSVLRRSARVTVSSIILERRRICGSGTIVRRGAYLTVKPSPHFWRKVSKMVPGKSAQECFDRVNSDLITPRSREPGRRQTYQLSPLRQFSLSASKLLLKPNSPKANKIPIRHLLMEQGLGFDLFSLLEPGATTDFLSTPVDEGQSLPRIVESEKQGALHDNYIDQLHMREAKRKAESTRLVRKENINNQKKDSVRAVKDALLFDVQDAIQNLKNLETENSTCSSEFCYDCGDTDEEESLISNHIMAQSIGD</sequence>
<name>A0A397YLI2_BRACM</name>
<dbReference type="AlphaFoldDB" id="A0A397YLI2"/>
<evidence type="ECO:0000313" key="3">
    <source>
        <dbReference type="Proteomes" id="UP000264353"/>
    </source>
</evidence>
<feature type="coiled-coil region" evidence="1">
    <location>
        <begin position="249"/>
        <end position="276"/>
    </location>
</feature>
<organism evidence="2 3">
    <name type="scientific">Brassica campestris</name>
    <name type="common">Field mustard</name>
    <dbReference type="NCBI Taxonomy" id="3711"/>
    <lineage>
        <taxon>Eukaryota</taxon>
        <taxon>Viridiplantae</taxon>
        <taxon>Streptophyta</taxon>
        <taxon>Embryophyta</taxon>
        <taxon>Tracheophyta</taxon>
        <taxon>Spermatophyta</taxon>
        <taxon>Magnoliopsida</taxon>
        <taxon>eudicotyledons</taxon>
        <taxon>Gunneridae</taxon>
        <taxon>Pentapetalae</taxon>
        <taxon>rosids</taxon>
        <taxon>malvids</taxon>
        <taxon>Brassicales</taxon>
        <taxon>Brassicaceae</taxon>
        <taxon>Brassiceae</taxon>
        <taxon>Brassica</taxon>
    </lineage>
</organism>
<evidence type="ECO:0000256" key="1">
    <source>
        <dbReference type="SAM" id="Coils"/>
    </source>
</evidence>
<keyword evidence="1" id="KW-0175">Coiled coil</keyword>
<dbReference type="PANTHER" id="PTHR14000">
    <property type="entry name" value="FINGER CCCH DOMAIN PROTEIN, PUTATIVE (DUF3755)-RELATED"/>
    <property type="match status" value="1"/>
</dbReference>
<reference evidence="2 3" key="1">
    <citation type="submission" date="2018-06" db="EMBL/GenBank/DDBJ databases">
        <title>WGS assembly of Brassica rapa FPsc.</title>
        <authorList>
            <person name="Bowman J."/>
            <person name="Kohchi T."/>
            <person name="Yamato K."/>
            <person name="Jenkins J."/>
            <person name="Shu S."/>
            <person name="Ishizaki K."/>
            <person name="Yamaoka S."/>
            <person name="Nishihama R."/>
            <person name="Nakamura Y."/>
            <person name="Berger F."/>
            <person name="Adam C."/>
            <person name="Aki S."/>
            <person name="Althoff F."/>
            <person name="Araki T."/>
            <person name="Arteaga-Vazquez M."/>
            <person name="Balasubrmanian S."/>
            <person name="Bauer D."/>
            <person name="Boehm C."/>
            <person name="Briginshaw L."/>
            <person name="Caballero-Perez J."/>
            <person name="Catarino B."/>
            <person name="Chen F."/>
            <person name="Chiyoda S."/>
            <person name="Chovatia M."/>
            <person name="Davies K."/>
            <person name="Delmans M."/>
            <person name="Demura T."/>
            <person name="Dierschke T."/>
            <person name="Dolan L."/>
            <person name="Dorantes-Acosta A."/>
            <person name="Eklund D."/>
            <person name="Florent S."/>
            <person name="Flores-Sandoval E."/>
            <person name="Fujiyama A."/>
            <person name="Fukuzawa H."/>
            <person name="Galik B."/>
            <person name="Grimanelli D."/>
            <person name="Grimwood J."/>
            <person name="Grossniklaus U."/>
            <person name="Hamada T."/>
            <person name="Haseloff J."/>
            <person name="Hetherington A."/>
            <person name="Higo A."/>
            <person name="Hirakawa Y."/>
            <person name="Hundley H."/>
            <person name="Ikeda Y."/>
            <person name="Inoue K."/>
            <person name="Inoue S."/>
            <person name="Ishida S."/>
            <person name="Jia Q."/>
            <person name="Kakita M."/>
            <person name="Kanazawa T."/>
            <person name="Kawai Y."/>
            <person name="Kawashima T."/>
            <person name="Kennedy M."/>
            <person name="Kinose K."/>
            <person name="Kinoshita T."/>
            <person name="Kohara Y."/>
            <person name="Koide E."/>
            <person name="Komatsu K."/>
            <person name="Kopischke S."/>
            <person name="Kubo M."/>
            <person name="Kyozuka J."/>
            <person name="Lagercrantz U."/>
            <person name="Lin S."/>
            <person name="Lindquist E."/>
            <person name="Lipzen A."/>
            <person name="Lu C."/>
            <person name="Luna E."/>
            <person name="Martienssen R."/>
            <person name="Minamino N."/>
            <person name="Mizutani M."/>
            <person name="Mizutani M."/>
            <person name="Mochizuki N."/>
            <person name="Monte I."/>
            <person name="Mosher R."/>
            <person name="Nagasaki H."/>
            <person name="Nakagami H."/>
            <person name="Naramoto S."/>
            <person name="Nishitani K."/>
            <person name="Ohtani M."/>
            <person name="Okamoto T."/>
            <person name="Okumura M."/>
            <person name="Phillips J."/>
            <person name="Pollak B."/>
            <person name="Reinders A."/>
            <person name="Roevekamp M."/>
            <person name="Sano R."/>
            <person name="Sawa S."/>
            <person name="Schmid M."/>
            <person name="Shirakawa M."/>
            <person name="Solano R."/>
            <person name="Spunde A."/>
            <person name="Suetsugu N."/>
            <person name="Sugano S."/>
            <person name="Sugiyama A."/>
            <person name="Sun R."/>
            <person name="Suzuki Y."/>
            <person name="Takenaka M."/>
            <person name="Takezawa D."/>
            <person name="Tomogane H."/>
            <person name="Tsuzuki M."/>
            <person name="Ueda T."/>
            <person name="Umeda M."/>
            <person name="Ward J."/>
            <person name="Watanabe Y."/>
            <person name="Yazaki K."/>
            <person name="Yokoyama R."/>
            <person name="Yoshitake Y."/>
            <person name="Yotsui I."/>
            <person name="Zachgo S."/>
            <person name="Schmutz J."/>
        </authorList>
    </citation>
    <scope>NUCLEOTIDE SEQUENCE [LARGE SCALE GENOMIC DNA]</scope>
    <source>
        <strain evidence="3">cv. B-3</strain>
    </source>
</reference>
<gene>
    <name evidence="2" type="ORF">BRARA_G01588</name>
</gene>
<dbReference type="EMBL" id="CM010634">
    <property type="protein sequence ID" value="RID54251.1"/>
    <property type="molecule type" value="Genomic_DNA"/>
</dbReference>
<dbReference type="Gene3D" id="1.10.10.60">
    <property type="entry name" value="Homeodomain-like"/>
    <property type="match status" value="1"/>
</dbReference>
<dbReference type="Proteomes" id="UP000264353">
    <property type="component" value="Chromosome A7"/>
</dbReference>
<proteinExistence type="predicted"/>
<protein>
    <submittedName>
        <fullName evidence="2">Uncharacterized protein</fullName>
    </submittedName>
</protein>
<accession>A0A397YLI2</accession>